<dbReference type="EMBL" id="EQ962652">
    <property type="protein sequence ID" value="EED22955.1"/>
    <property type="molecule type" value="Genomic_DNA"/>
</dbReference>
<dbReference type="HOGENOM" id="CLU_101460_0_0_1"/>
<dbReference type="RefSeq" id="XP_002340342.1">
    <property type="nucleotide sequence ID" value="XM_002340301.1"/>
</dbReference>
<dbReference type="AlphaFoldDB" id="B8LSV9"/>
<organism evidence="2 3">
    <name type="scientific">Talaromyces stipitatus (strain ATCC 10500 / CBS 375.48 / QM 6759 / NRRL 1006)</name>
    <name type="common">Penicillium stipitatum</name>
    <dbReference type="NCBI Taxonomy" id="441959"/>
    <lineage>
        <taxon>Eukaryota</taxon>
        <taxon>Fungi</taxon>
        <taxon>Dikarya</taxon>
        <taxon>Ascomycota</taxon>
        <taxon>Pezizomycotina</taxon>
        <taxon>Eurotiomycetes</taxon>
        <taxon>Eurotiomycetidae</taxon>
        <taxon>Eurotiales</taxon>
        <taxon>Trichocomaceae</taxon>
        <taxon>Talaromyces</taxon>
        <taxon>Talaromyces sect. Talaromyces</taxon>
    </lineage>
</organism>
<dbReference type="PhylomeDB" id="B8LSV9"/>
<dbReference type="InParanoid" id="B8LSV9"/>
<accession>B8LSV9</accession>
<keyword evidence="3" id="KW-1185">Reference proteome</keyword>
<feature type="compositionally biased region" description="Polar residues" evidence="1">
    <location>
        <begin position="56"/>
        <end position="66"/>
    </location>
</feature>
<protein>
    <submittedName>
        <fullName evidence="2">Uncharacterized protein</fullName>
    </submittedName>
</protein>
<dbReference type="VEuPathDB" id="FungiDB:TSTA_064240"/>
<dbReference type="Proteomes" id="UP000001745">
    <property type="component" value="Unassembled WGS sequence"/>
</dbReference>
<gene>
    <name evidence="2" type="ORF">TSTA_064240</name>
</gene>
<evidence type="ECO:0000313" key="3">
    <source>
        <dbReference type="Proteomes" id="UP000001745"/>
    </source>
</evidence>
<evidence type="ECO:0000313" key="2">
    <source>
        <dbReference type="EMBL" id="EED22955.1"/>
    </source>
</evidence>
<dbReference type="GeneID" id="8105116"/>
<dbReference type="OrthoDB" id="4227376at2759"/>
<proteinExistence type="predicted"/>
<reference evidence="3" key="1">
    <citation type="journal article" date="2015" name="Genome Announc.">
        <title>Genome sequence of the AIDS-associated pathogen Penicillium marneffei (ATCC18224) and its near taxonomic relative Talaromyces stipitatus (ATCC10500).</title>
        <authorList>
            <person name="Nierman W.C."/>
            <person name="Fedorova-Abrams N.D."/>
            <person name="Andrianopoulos A."/>
        </authorList>
    </citation>
    <scope>NUCLEOTIDE SEQUENCE [LARGE SCALE GENOMIC DNA]</scope>
    <source>
        <strain evidence="3">ATCC 10500 / CBS 375.48 / QM 6759 / NRRL 1006</strain>
    </source>
</reference>
<sequence>MTPFPPYEPDLQATMSNPNVDTLFGYPMVGSGLKGPQYQPENVEYQEEQEKWAKEMSQTPPNNSPTEGRKALKRGRQPSPETEEDPIFGSPTKRRKTDVEMTDAMEIQEEDTYSVRDAMLWGSSCVPESLLSSPQKFSQTISESPKSNFEEQHGAQPVSIPDSWNFTIWEDLDAGTDDYSMVGQMESWIHEYDDEDKENAPPPPLQLDVLMEDANVFLDGEWYYVEEPMYPRNILSELSIQQN</sequence>
<name>B8LSV9_TALSN</name>
<feature type="region of interest" description="Disordered" evidence="1">
    <location>
        <begin position="1"/>
        <end position="99"/>
    </location>
</feature>
<evidence type="ECO:0000256" key="1">
    <source>
        <dbReference type="SAM" id="MobiDB-lite"/>
    </source>
</evidence>